<comment type="caution">
    <text evidence="1">The sequence shown here is derived from an EMBL/GenBank/DDBJ whole genome shotgun (WGS) entry which is preliminary data.</text>
</comment>
<gene>
    <name evidence="1" type="ORF">Golob_000535</name>
</gene>
<name>A0A7J8N8T3_9ROSI</name>
<protein>
    <submittedName>
        <fullName evidence="1">Uncharacterized protein</fullName>
    </submittedName>
</protein>
<evidence type="ECO:0000313" key="1">
    <source>
        <dbReference type="EMBL" id="MBA0573252.1"/>
    </source>
</evidence>
<dbReference type="AlphaFoldDB" id="A0A7J8N8T3"/>
<evidence type="ECO:0000313" key="2">
    <source>
        <dbReference type="Proteomes" id="UP000593572"/>
    </source>
</evidence>
<sequence length="77" mass="8894">MDHNLLLLCWTTINIPMAVQLGSKLLHPDILFWIGKLVSTTPKFFGRTESSQMNCWSYEKRYAIVGGTKKSLFTRPY</sequence>
<reference evidence="1 2" key="1">
    <citation type="journal article" date="2019" name="Genome Biol. Evol.">
        <title>Insights into the evolution of the New World diploid cottons (Gossypium, subgenus Houzingenia) based on genome sequencing.</title>
        <authorList>
            <person name="Grover C.E."/>
            <person name="Arick M.A. 2nd"/>
            <person name="Thrash A."/>
            <person name="Conover J.L."/>
            <person name="Sanders W.S."/>
            <person name="Peterson D.G."/>
            <person name="Frelichowski J.E."/>
            <person name="Scheffler J.A."/>
            <person name="Scheffler B.E."/>
            <person name="Wendel J.F."/>
        </authorList>
    </citation>
    <scope>NUCLEOTIDE SEQUENCE [LARGE SCALE GENOMIC DNA]</scope>
    <source>
        <strain evidence="1">157</strain>
        <tissue evidence="1">Leaf</tissue>
    </source>
</reference>
<accession>A0A7J8N8T3</accession>
<keyword evidence="2" id="KW-1185">Reference proteome</keyword>
<dbReference type="Proteomes" id="UP000593572">
    <property type="component" value="Unassembled WGS sequence"/>
</dbReference>
<organism evidence="1 2">
    <name type="scientific">Gossypium lobatum</name>
    <dbReference type="NCBI Taxonomy" id="34289"/>
    <lineage>
        <taxon>Eukaryota</taxon>
        <taxon>Viridiplantae</taxon>
        <taxon>Streptophyta</taxon>
        <taxon>Embryophyta</taxon>
        <taxon>Tracheophyta</taxon>
        <taxon>Spermatophyta</taxon>
        <taxon>Magnoliopsida</taxon>
        <taxon>eudicotyledons</taxon>
        <taxon>Gunneridae</taxon>
        <taxon>Pentapetalae</taxon>
        <taxon>rosids</taxon>
        <taxon>malvids</taxon>
        <taxon>Malvales</taxon>
        <taxon>Malvaceae</taxon>
        <taxon>Malvoideae</taxon>
        <taxon>Gossypium</taxon>
    </lineage>
</organism>
<proteinExistence type="predicted"/>
<dbReference type="EMBL" id="JABEZX010000013">
    <property type="protein sequence ID" value="MBA0573252.1"/>
    <property type="molecule type" value="Genomic_DNA"/>
</dbReference>